<gene>
    <name evidence="2" type="ORF">NPIL_1971</name>
</gene>
<dbReference type="EMBL" id="BMAW01024868">
    <property type="protein sequence ID" value="GFT89879.1"/>
    <property type="molecule type" value="Genomic_DNA"/>
</dbReference>
<name>A0A8X6PWZ7_NEPPI</name>
<dbReference type="Proteomes" id="UP000887013">
    <property type="component" value="Unassembled WGS sequence"/>
</dbReference>
<accession>A0A8X6PWZ7</accession>
<feature type="region of interest" description="Disordered" evidence="1">
    <location>
        <begin position="66"/>
        <end position="96"/>
    </location>
</feature>
<sequence>MVDRNNGNYSRITSNSTAKFSLKEAKKRNFDRSSVNRVDTKLNQNQKAVWNCPKYPDRLQSCESISYEPNGPDRTIKKTATEHYGSTPKWSTRESV</sequence>
<organism evidence="2 3">
    <name type="scientific">Nephila pilipes</name>
    <name type="common">Giant wood spider</name>
    <name type="synonym">Nephila maculata</name>
    <dbReference type="NCBI Taxonomy" id="299642"/>
    <lineage>
        <taxon>Eukaryota</taxon>
        <taxon>Metazoa</taxon>
        <taxon>Ecdysozoa</taxon>
        <taxon>Arthropoda</taxon>
        <taxon>Chelicerata</taxon>
        <taxon>Arachnida</taxon>
        <taxon>Araneae</taxon>
        <taxon>Araneomorphae</taxon>
        <taxon>Entelegynae</taxon>
        <taxon>Araneoidea</taxon>
        <taxon>Nephilidae</taxon>
        <taxon>Nephila</taxon>
    </lineage>
</organism>
<evidence type="ECO:0000313" key="3">
    <source>
        <dbReference type="Proteomes" id="UP000887013"/>
    </source>
</evidence>
<keyword evidence="3" id="KW-1185">Reference proteome</keyword>
<evidence type="ECO:0000313" key="2">
    <source>
        <dbReference type="EMBL" id="GFT89879.1"/>
    </source>
</evidence>
<protein>
    <submittedName>
        <fullName evidence="2">Uncharacterized protein</fullName>
    </submittedName>
</protein>
<comment type="caution">
    <text evidence="2">The sequence shown here is derived from an EMBL/GenBank/DDBJ whole genome shotgun (WGS) entry which is preliminary data.</text>
</comment>
<evidence type="ECO:0000256" key="1">
    <source>
        <dbReference type="SAM" id="MobiDB-lite"/>
    </source>
</evidence>
<dbReference type="AlphaFoldDB" id="A0A8X6PWZ7"/>
<proteinExistence type="predicted"/>
<reference evidence="2" key="1">
    <citation type="submission" date="2020-08" db="EMBL/GenBank/DDBJ databases">
        <title>Multicomponent nature underlies the extraordinary mechanical properties of spider dragline silk.</title>
        <authorList>
            <person name="Kono N."/>
            <person name="Nakamura H."/>
            <person name="Mori M."/>
            <person name="Yoshida Y."/>
            <person name="Ohtoshi R."/>
            <person name="Malay A.D."/>
            <person name="Moran D.A.P."/>
            <person name="Tomita M."/>
            <person name="Numata K."/>
            <person name="Arakawa K."/>
        </authorList>
    </citation>
    <scope>NUCLEOTIDE SEQUENCE</scope>
</reference>